<dbReference type="InterPro" id="IPR023824">
    <property type="entry name" value="CHP04073_exosortase-affil"/>
</dbReference>
<keyword evidence="1" id="KW-0732">Signal</keyword>
<organism evidence="2 3">
    <name type="scientific">Candidatus Auribacter fodinae</name>
    <dbReference type="NCBI Taxonomy" id="2093366"/>
    <lineage>
        <taxon>Bacteria</taxon>
        <taxon>Pseudomonadati</taxon>
        <taxon>Candidatus Auribacterota</taxon>
        <taxon>Candidatus Auribacteria</taxon>
        <taxon>Candidatus Auribacterales</taxon>
        <taxon>Candidatus Auribacteraceae</taxon>
        <taxon>Candidatus Auribacter</taxon>
    </lineage>
</organism>
<reference evidence="2 3" key="1">
    <citation type="journal article" date="2017" name="ISME J.">
        <title>Energy and carbon metabolisms in a deep terrestrial subsurface fluid microbial community.</title>
        <authorList>
            <person name="Momper L."/>
            <person name="Jungbluth S.P."/>
            <person name="Lee M.D."/>
            <person name="Amend J.P."/>
        </authorList>
    </citation>
    <scope>NUCLEOTIDE SEQUENCE [LARGE SCALE GENOMIC DNA]</scope>
    <source>
        <strain evidence="2">SURF_26</strain>
    </source>
</reference>
<dbReference type="Proteomes" id="UP000266426">
    <property type="component" value="Unassembled WGS sequence"/>
</dbReference>
<dbReference type="AlphaFoldDB" id="A0A3A4R728"/>
<feature type="chain" id="PRO_5017323261" evidence="1">
    <location>
        <begin position="28"/>
        <end position="107"/>
    </location>
</feature>
<proteinExistence type="predicted"/>
<evidence type="ECO:0000313" key="3">
    <source>
        <dbReference type="Proteomes" id="UP000266426"/>
    </source>
</evidence>
<dbReference type="EMBL" id="QZJZ01000064">
    <property type="protein sequence ID" value="RJP58587.1"/>
    <property type="molecule type" value="Genomic_DNA"/>
</dbReference>
<protein>
    <submittedName>
        <fullName evidence="2">Exosortase system-associated protein, TIGR04073 family</fullName>
    </submittedName>
</protein>
<gene>
    <name evidence="2" type="ORF">C4541_07690</name>
</gene>
<comment type="caution">
    <text evidence="2">The sequence shown here is derived from an EMBL/GenBank/DDBJ whole genome shotgun (WGS) entry which is preliminary data.</text>
</comment>
<name>A0A3A4R728_9BACT</name>
<feature type="signal peptide" evidence="1">
    <location>
        <begin position="1"/>
        <end position="27"/>
    </location>
</feature>
<evidence type="ECO:0000256" key="1">
    <source>
        <dbReference type="SAM" id="SignalP"/>
    </source>
</evidence>
<sequence length="107" mass="11769">MTNSMRLVFSTIILLCVLICSASGFCAANPGEKMARGVMNVWNGQYALTDDVHNAMYYEGPIGFFPGLCKGAGAMAVRSLSGIYDIIFFWLPVPKNWDPLVQPELNM</sequence>
<evidence type="ECO:0000313" key="2">
    <source>
        <dbReference type="EMBL" id="RJP58587.1"/>
    </source>
</evidence>
<accession>A0A3A4R728</accession>
<dbReference type="NCBIfam" id="TIGR04073">
    <property type="entry name" value="exo_TIGR04073"/>
    <property type="match status" value="1"/>
</dbReference>